<evidence type="ECO:0000313" key="5">
    <source>
        <dbReference type="Proteomes" id="UP001549291"/>
    </source>
</evidence>
<dbReference type="CDD" id="cd00383">
    <property type="entry name" value="trans_reg_C"/>
    <property type="match status" value="1"/>
</dbReference>
<dbReference type="Pfam" id="PF25872">
    <property type="entry name" value="HTH_77"/>
    <property type="match status" value="1"/>
</dbReference>
<gene>
    <name evidence="4" type="ORF">ABIF63_003399</name>
</gene>
<dbReference type="RefSeq" id="WP_038959979.1">
    <property type="nucleotide sequence ID" value="NZ_CP066351.1"/>
</dbReference>
<dbReference type="SUPFAM" id="SSF52540">
    <property type="entry name" value="P-loop containing nucleoside triphosphate hydrolases"/>
    <property type="match status" value="1"/>
</dbReference>
<dbReference type="InterPro" id="IPR001867">
    <property type="entry name" value="OmpR/PhoB-type_DNA-bd"/>
</dbReference>
<evidence type="ECO:0000256" key="2">
    <source>
        <dbReference type="PROSITE-ProRule" id="PRU01091"/>
    </source>
</evidence>
<evidence type="ECO:0000259" key="3">
    <source>
        <dbReference type="PROSITE" id="PS51755"/>
    </source>
</evidence>
<dbReference type="InterPro" id="IPR036388">
    <property type="entry name" value="WH-like_DNA-bd_sf"/>
</dbReference>
<evidence type="ECO:0000256" key="1">
    <source>
        <dbReference type="ARBA" id="ARBA00023125"/>
    </source>
</evidence>
<evidence type="ECO:0000313" key="4">
    <source>
        <dbReference type="EMBL" id="MET4719293.1"/>
    </source>
</evidence>
<dbReference type="InterPro" id="IPR016032">
    <property type="entry name" value="Sig_transdc_resp-reg_C-effctor"/>
</dbReference>
<feature type="domain" description="OmpR/PhoB-type" evidence="3">
    <location>
        <begin position="9"/>
        <end position="107"/>
    </location>
</feature>
<dbReference type="PANTHER" id="PTHR47691">
    <property type="entry name" value="REGULATOR-RELATED"/>
    <property type="match status" value="1"/>
</dbReference>
<sequence length="947" mass="103756">MIMPSAQDTESFSFGPFRLIASERRLTRDGEPVELSGRALDILLTLTSQPHRIVSKCELMAQVWPGVAIEDSTLRFHVAHLRKALGEPESGARYIATEPGRGYSFVAPVSRTGGQPPQQESLEGGFRHANLPGCPTEMIDREDDLERVRTHLYAGRFVTIVGPGGVGKTTLAVALGHRLLEAFAGAILFGDLSMVSDPALVPTVIASMLGLSVRSEDVTPSVEAYLRNKRVLLILDTCEHLVEAIAEFASRIFRAAPQVHILATSRETLQVGGEHVHRLEPLKYPPDDAVPSAAVVRTFPAIQLFIERALAGGAQLEFTDAEAATVTRICRKLDGMALAIELAARRVEAYGIDQTAALLDERLTLLWEGPRTAPPRQKTLQATLDWSFNLLSEVEKTVLRRLAVFVGHFTLDAALAVVTSANLDQSSVFKAIGSLVAKSMLATRPMVGVMRYRLLDTTRAYALQIGIEESDAADLAARHATYFLRWLKQSGKEWPTLSTGAERVPHFANLDNARAALEWSFGAHGDPEVGIKLAAAAAPVFLAMSLLSECHRWSERALLALDDTTRGSPEEMHLQTGLGISSMFTIANGEHTHVALMRGLELAEKFLDPANQLRFIGQLHMFHRRAGNFDRMLAFAQRSEAVAAVAADPTATATAHVLLGVSHHLIGNQAEARTYVEAALTREPVGDPAKARHFGFYYERARIVLARTLWLLGYPDQAVRIARQTVGELAATEPVTVCIALIWGGSVFRWTGDLTSADECIDRLIWYTDRHSLTPYRAVGHGLQGEVLIQHGAIERGLELLRDALATLDAEGYQLYATEFNSSLARALAMVDRDDEALSIIDNAIAQAMRHGDLAMPELQRIRGELLEKAADEAGAEDAFCRARELADRQSSLSWRLRASSSLARLQFRQGRREEALIGLAETYTRFSEGFGTADLKAADLLLKSFV</sequence>
<dbReference type="InterPro" id="IPR027417">
    <property type="entry name" value="P-loop_NTPase"/>
</dbReference>
<reference evidence="4 5" key="1">
    <citation type="submission" date="2024-06" db="EMBL/GenBank/DDBJ databases">
        <title>Genomic Encyclopedia of Type Strains, Phase V (KMG-V): Genome sequencing to study the core and pangenomes of soil and plant-associated prokaryotes.</title>
        <authorList>
            <person name="Whitman W."/>
        </authorList>
    </citation>
    <scope>NUCLEOTIDE SEQUENCE [LARGE SCALE GENOMIC DNA]</scope>
    <source>
        <strain evidence="4 5">USDA 160</strain>
    </source>
</reference>
<dbReference type="PROSITE" id="PS51755">
    <property type="entry name" value="OMPR_PHOB"/>
    <property type="match status" value="1"/>
</dbReference>
<dbReference type="SMART" id="SM00382">
    <property type="entry name" value="AAA"/>
    <property type="match status" value="1"/>
</dbReference>
<dbReference type="Gene3D" id="3.40.50.300">
    <property type="entry name" value="P-loop containing nucleotide triphosphate hydrolases"/>
    <property type="match status" value="1"/>
</dbReference>
<feature type="DNA-binding region" description="OmpR/PhoB-type" evidence="2">
    <location>
        <begin position="9"/>
        <end position="107"/>
    </location>
</feature>
<dbReference type="SUPFAM" id="SSF48452">
    <property type="entry name" value="TPR-like"/>
    <property type="match status" value="2"/>
</dbReference>
<dbReference type="Pfam" id="PF07721">
    <property type="entry name" value="TPR_4"/>
    <property type="match status" value="2"/>
</dbReference>
<dbReference type="Proteomes" id="UP001549291">
    <property type="component" value="Unassembled WGS sequence"/>
</dbReference>
<dbReference type="EMBL" id="JBEPTQ010000002">
    <property type="protein sequence ID" value="MET4719293.1"/>
    <property type="molecule type" value="Genomic_DNA"/>
</dbReference>
<accession>A0ABV2RQU3</accession>
<organism evidence="4 5">
    <name type="scientific">Bradyrhizobium japonicum</name>
    <dbReference type="NCBI Taxonomy" id="375"/>
    <lineage>
        <taxon>Bacteria</taxon>
        <taxon>Pseudomonadati</taxon>
        <taxon>Pseudomonadota</taxon>
        <taxon>Alphaproteobacteria</taxon>
        <taxon>Hyphomicrobiales</taxon>
        <taxon>Nitrobacteraceae</taxon>
        <taxon>Bradyrhizobium</taxon>
    </lineage>
</organism>
<protein>
    <submittedName>
        <fullName evidence="4">ATPase/DNA-binding winged helix-turn-helix (WHTH) protein</fullName>
    </submittedName>
</protein>
<keyword evidence="5" id="KW-1185">Reference proteome</keyword>
<dbReference type="Gene3D" id="1.25.40.10">
    <property type="entry name" value="Tetratricopeptide repeat domain"/>
    <property type="match status" value="2"/>
</dbReference>
<dbReference type="Gene3D" id="1.10.10.10">
    <property type="entry name" value="Winged helix-like DNA-binding domain superfamily/Winged helix DNA-binding domain"/>
    <property type="match status" value="1"/>
</dbReference>
<dbReference type="InterPro" id="IPR058852">
    <property type="entry name" value="HTH_77"/>
</dbReference>
<comment type="caution">
    <text evidence="4">The sequence shown here is derived from an EMBL/GenBank/DDBJ whole genome shotgun (WGS) entry which is preliminary data.</text>
</comment>
<dbReference type="InterPro" id="IPR011717">
    <property type="entry name" value="TPR-4"/>
</dbReference>
<proteinExistence type="predicted"/>
<name>A0ABV2RQU3_BRAJP</name>
<dbReference type="SMART" id="SM00862">
    <property type="entry name" value="Trans_reg_C"/>
    <property type="match status" value="1"/>
</dbReference>
<dbReference type="Pfam" id="PF00486">
    <property type="entry name" value="Trans_reg_C"/>
    <property type="match status" value="1"/>
</dbReference>
<keyword evidence="1 2" id="KW-0238">DNA-binding</keyword>
<dbReference type="SUPFAM" id="SSF46894">
    <property type="entry name" value="C-terminal effector domain of the bipartite response regulators"/>
    <property type="match status" value="1"/>
</dbReference>
<dbReference type="InterPro" id="IPR011990">
    <property type="entry name" value="TPR-like_helical_dom_sf"/>
</dbReference>
<dbReference type="PANTHER" id="PTHR47691:SF3">
    <property type="entry name" value="HTH-TYPE TRANSCRIPTIONAL REGULATOR RV0890C-RELATED"/>
    <property type="match status" value="1"/>
</dbReference>
<dbReference type="PRINTS" id="PR00364">
    <property type="entry name" value="DISEASERSIST"/>
</dbReference>
<dbReference type="InterPro" id="IPR003593">
    <property type="entry name" value="AAA+_ATPase"/>
</dbReference>